<dbReference type="Proteomes" id="UP000248925">
    <property type="component" value="Unassembled WGS sequence"/>
</dbReference>
<dbReference type="InterPro" id="IPR050490">
    <property type="entry name" value="Bact_solute-bd_prot1"/>
</dbReference>
<evidence type="ECO:0000313" key="5">
    <source>
        <dbReference type="EMBL" id="PZM12990.1"/>
    </source>
</evidence>
<dbReference type="CDD" id="cd14748">
    <property type="entry name" value="PBP2_UgpB"/>
    <property type="match status" value="1"/>
</dbReference>
<evidence type="ECO:0000256" key="1">
    <source>
        <dbReference type="ARBA" id="ARBA00004418"/>
    </source>
</evidence>
<keyword evidence="3" id="KW-0574">Periplasm</keyword>
<comment type="caution">
    <text evidence="5">The sequence shown here is derived from an EMBL/GenBank/DDBJ whole genome shotgun (WGS) entry which is preliminary data.</text>
</comment>
<protein>
    <submittedName>
        <fullName evidence="5">ABC transporter substrate-binding protein</fullName>
    </submittedName>
</protein>
<gene>
    <name evidence="5" type="ORF">CPY51_15815</name>
</gene>
<comment type="similarity">
    <text evidence="2">Belongs to the bacterial solute-binding protein 1 family.</text>
</comment>
<organism evidence="5 6">
    <name type="scientific">Rhizobium tubonense</name>
    <dbReference type="NCBI Taxonomy" id="484088"/>
    <lineage>
        <taxon>Bacteria</taxon>
        <taxon>Pseudomonadati</taxon>
        <taxon>Pseudomonadota</taxon>
        <taxon>Alphaproteobacteria</taxon>
        <taxon>Hyphomicrobiales</taxon>
        <taxon>Rhizobiaceae</taxon>
        <taxon>Rhizobium/Agrobacterium group</taxon>
        <taxon>Rhizobium</taxon>
    </lineage>
</organism>
<dbReference type="GO" id="GO:0042597">
    <property type="term" value="C:periplasmic space"/>
    <property type="evidence" value="ECO:0007669"/>
    <property type="project" value="UniProtKB-SubCell"/>
</dbReference>
<accession>A0A2W4ER08</accession>
<reference evidence="5 6" key="1">
    <citation type="journal article" date="2018" name="Sci. Rep.">
        <title>Rhizobium tumorigenes sp. nov., a novel plant tumorigenic bacterium isolated from cane gall tumors on thornless blackberry.</title>
        <authorList>
            <person name="Kuzmanovi N."/>
            <person name="Smalla K."/>
            <person name="Gronow S."/>
            <person name="PuBawska J."/>
        </authorList>
    </citation>
    <scope>NUCLEOTIDE SEQUENCE [LARGE SCALE GENOMIC DNA]</scope>
    <source>
        <strain evidence="5 6">CCBAU 85046</strain>
    </source>
</reference>
<evidence type="ECO:0000256" key="3">
    <source>
        <dbReference type="ARBA" id="ARBA00022764"/>
    </source>
</evidence>
<name>A0A2W4ER08_9HYPH</name>
<dbReference type="PANTHER" id="PTHR43649:SF12">
    <property type="entry name" value="DIACETYLCHITOBIOSE BINDING PROTEIN DASA"/>
    <property type="match status" value="1"/>
</dbReference>
<keyword evidence="6" id="KW-1185">Reference proteome</keyword>
<dbReference type="PANTHER" id="PTHR43649">
    <property type="entry name" value="ARABINOSE-BINDING PROTEIN-RELATED"/>
    <property type="match status" value="1"/>
</dbReference>
<dbReference type="Gene3D" id="3.40.190.10">
    <property type="entry name" value="Periplasmic binding protein-like II"/>
    <property type="match status" value="2"/>
</dbReference>
<evidence type="ECO:0000256" key="2">
    <source>
        <dbReference type="ARBA" id="ARBA00008520"/>
    </source>
</evidence>
<feature type="signal peptide" evidence="4">
    <location>
        <begin position="1"/>
        <end position="23"/>
    </location>
</feature>
<dbReference type="InterPro" id="IPR006059">
    <property type="entry name" value="SBP"/>
</dbReference>
<dbReference type="AlphaFoldDB" id="A0A2W4ER08"/>
<comment type="subcellular location">
    <subcellularLocation>
        <location evidence="1">Periplasm</location>
    </subcellularLocation>
</comment>
<feature type="chain" id="PRO_5015871566" evidence="4">
    <location>
        <begin position="24"/>
        <end position="426"/>
    </location>
</feature>
<dbReference type="EMBL" id="PCDP01000036">
    <property type="protein sequence ID" value="PZM12990.1"/>
    <property type="molecule type" value="Genomic_DNA"/>
</dbReference>
<evidence type="ECO:0000256" key="4">
    <source>
        <dbReference type="SAM" id="SignalP"/>
    </source>
</evidence>
<dbReference type="RefSeq" id="WP_111161186.1">
    <property type="nucleotide sequence ID" value="NZ_PCDP01000036.1"/>
</dbReference>
<keyword evidence="4" id="KW-0732">Signal</keyword>
<proteinExistence type="inferred from homology"/>
<dbReference type="Pfam" id="PF01547">
    <property type="entry name" value="SBP_bac_1"/>
    <property type="match status" value="1"/>
</dbReference>
<dbReference type="SUPFAM" id="SSF53850">
    <property type="entry name" value="Periplasmic binding protein-like II"/>
    <property type="match status" value="1"/>
</dbReference>
<sequence length="426" mass="46534">MRSTITILTLLAGTSLTLGSAAAEDVTLNVFHPFGSHSKRFYEPIADEFMKLHPDVKITFRAEAQNYNEGHLTVVRQALTNELPDVWFSGYNLLGELVDTLEKRDQIVNLSPMLDAEGAAWVKENYAPNVLELGQVRGAQWGMPFAASTPIVYYNLDLVKKAGGDPTNLPTDWDGILDLAKKIHALGDGVDGLTVNLSLDDDWQWQAILMGYGGQFMDAEKKTVTFGDEAGLAAVTLIQRLGKEASMPLLNEEQGIQQFVAGKMGMFFGSTAEVRTMDDAVKGKFEVKTGAFPLGDKDKGRLPSGGNAAVILTADPAKQKAAWEYIKYSTSPAGQKLVVLGSGYMPTNLKTTEPEYLGNFYADRPNWTTSMKQWPLATVWFGYPGSKGVKIWREQSPILNSIADGGTDPKAGLEQLVKATQTLIDE</sequence>
<evidence type="ECO:0000313" key="6">
    <source>
        <dbReference type="Proteomes" id="UP000248925"/>
    </source>
</evidence>
<dbReference type="OrthoDB" id="2509690at2"/>